<accession>A0A0U0W5A2</accession>
<evidence type="ECO:0000313" key="1">
    <source>
        <dbReference type="EMBL" id="CPR08587.1"/>
    </source>
</evidence>
<organism evidence="1 2">
    <name type="scientific">Mycobacterium bohemicum DSM 44277</name>
    <dbReference type="NCBI Taxonomy" id="1236609"/>
    <lineage>
        <taxon>Bacteria</taxon>
        <taxon>Bacillati</taxon>
        <taxon>Actinomycetota</taxon>
        <taxon>Actinomycetes</taxon>
        <taxon>Mycobacteriales</taxon>
        <taxon>Mycobacteriaceae</taxon>
        <taxon>Mycobacterium</taxon>
    </lineage>
</organism>
<protein>
    <submittedName>
        <fullName evidence="1">Uncharacterized protein</fullName>
    </submittedName>
</protein>
<proteinExistence type="predicted"/>
<dbReference type="RefSeq" id="WP_085181427.1">
    <property type="nucleotide sequence ID" value="NZ_CSTD01000001.1"/>
</dbReference>
<sequence length="178" mass="19279">MFAAFGFETIGVVVGDMYFVDPNPLEGQETPERGVRLELRMVDRGEPRGSIYAGVPIAFTRPLWRVDLFGSTESPPGTLDRAHHHPRFDGWEPGRRNFVPELTADPSAWLAGQLADPAAVLARAGVDLDEVTEADLTGLASAAPEIVAVVKRMLERVRDGELAPAPPEPVAAARTGWL</sequence>
<gene>
    <name evidence="1" type="ORF">BN971_01308</name>
</gene>
<dbReference type="EMBL" id="CSTD01000001">
    <property type="protein sequence ID" value="CPR08587.1"/>
    <property type="molecule type" value="Genomic_DNA"/>
</dbReference>
<name>A0A0U0W5A2_MYCBE</name>
<dbReference type="Proteomes" id="UP000198875">
    <property type="component" value="Unassembled WGS sequence"/>
</dbReference>
<evidence type="ECO:0000313" key="2">
    <source>
        <dbReference type="Proteomes" id="UP000198875"/>
    </source>
</evidence>
<dbReference type="AlphaFoldDB" id="A0A0U0W5A2"/>
<reference evidence="1 2" key="1">
    <citation type="submission" date="2015-03" db="EMBL/GenBank/DDBJ databases">
        <authorList>
            <person name="Murphy D."/>
        </authorList>
    </citation>
    <scope>NUCLEOTIDE SEQUENCE [LARGE SCALE GENOMIC DNA]</scope>
    <source>
        <strain evidence="1 2">DSM 44277</strain>
    </source>
</reference>
<dbReference type="OrthoDB" id="3571746at2"/>